<dbReference type="AlphaFoldDB" id="A0A922A9H4"/>
<dbReference type="SUPFAM" id="SSF48264">
    <property type="entry name" value="Cytochrome P450"/>
    <property type="match status" value="1"/>
</dbReference>
<dbReference type="Gene3D" id="1.10.630.10">
    <property type="entry name" value="Cytochrome P450"/>
    <property type="match status" value="1"/>
</dbReference>
<accession>A0A922A9H4</accession>
<dbReference type="PRINTS" id="PR00463">
    <property type="entry name" value="EP450I"/>
</dbReference>
<dbReference type="FunFam" id="1.10.630.10:FF:000081">
    <property type="entry name" value="Cytochrome P450 CYP81N5"/>
    <property type="match status" value="1"/>
</dbReference>
<evidence type="ECO:0000256" key="1">
    <source>
        <dbReference type="ARBA" id="ARBA00010617"/>
    </source>
</evidence>
<evidence type="ECO:0000256" key="6">
    <source>
        <dbReference type="ARBA" id="ARBA00023033"/>
    </source>
</evidence>
<gene>
    <name evidence="10" type="ORF">I3842_15G048700</name>
</gene>
<evidence type="ECO:0000256" key="2">
    <source>
        <dbReference type="ARBA" id="ARBA00022617"/>
    </source>
</evidence>
<keyword evidence="2 7" id="KW-0349">Heme</keyword>
<dbReference type="PROSITE" id="PS00086">
    <property type="entry name" value="CYTOCHROME_P450"/>
    <property type="match status" value="1"/>
</dbReference>
<keyword evidence="5 7" id="KW-0408">Iron</keyword>
<evidence type="ECO:0000256" key="9">
    <source>
        <dbReference type="SAM" id="Phobius"/>
    </source>
</evidence>
<feature type="transmembrane region" description="Helical" evidence="9">
    <location>
        <begin position="6"/>
        <end position="24"/>
    </location>
</feature>
<dbReference type="GO" id="GO:0004497">
    <property type="term" value="F:monooxygenase activity"/>
    <property type="evidence" value="ECO:0007669"/>
    <property type="project" value="UniProtKB-KW"/>
</dbReference>
<feature type="transmembrane region" description="Helical" evidence="9">
    <location>
        <begin position="214"/>
        <end position="234"/>
    </location>
</feature>
<evidence type="ECO:0000256" key="4">
    <source>
        <dbReference type="ARBA" id="ARBA00023002"/>
    </source>
</evidence>
<comment type="similarity">
    <text evidence="1 8">Belongs to the cytochrome P450 family.</text>
</comment>
<evidence type="ECO:0000256" key="5">
    <source>
        <dbReference type="ARBA" id="ARBA00023004"/>
    </source>
</evidence>
<dbReference type="OrthoDB" id="1055148at2759"/>
<evidence type="ECO:0000256" key="8">
    <source>
        <dbReference type="RuleBase" id="RU000461"/>
    </source>
</evidence>
<dbReference type="InterPro" id="IPR017972">
    <property type="entry name" value="Cyt_P450_CS"/>
</dbReference>
<dbReference type="InterPro" id="IPR050651">
    <property type="entry name" value="Plant_Cytochrome_P450_Monoox"/>
</dbReference>
<feature type="binding site" description="axial binding residue" evidence="7">
    <location>
        <position position="442"/>
    </location>
    <ligand>
        <name>heme</name>
        <dbReference type="ChEBI" id="CHEBI:30413"/>
    </ligand>
    <ligandPart>
        <name>Fe</name>
        <dbReference type="ChEBI" id="CHEBI:18248"/>
    </ligandPart>
</feature>
<keyword evidence="4 8" id="KW-0560">Oxidoreductase</keyword>
<organism evidence="10 11">
    <name type="scientific">Carya illinoinensis</name>
    <name type="common">Pecan</name>
    <dbReference type="NCBI Taxonomy" id="32201"/>
    <lineage>
        <taxon>Eukaryota</taxon>
        <taxon>Viridiplantae</taxon>
        <taxon>Streptophyta</taxon>
        <taxon>Embryophyta</taxon>
        <taxon>Tracheophyta</taxon>
        <taxon>Spermatophyta</taxon>
        <taxon>Magnoliopsida</taxon>
        <taxon>eudicotyledons</taxon>
        <taxon>Gunneridae</taxon>
        <taxon>Pentapetalae</taxon>
        <taxon>rosids</taxon>
        <taxon>fabids</taxon>
        <taxon>Fagales</taxon>
        <taxon>Juglandaceae</taxon>
        <taxon>Carya</taxon>
    </lineage>
</organism>
<protein>
    <recommendedName>
        <fullName evidence="12">Cytochrome P450</fullName>
    </recommendedName>
</protein>
<keyword evidence="3 7" id="KW-0479">Metal-binding</keyword>
<evidence type="ECO:0000256" key="3">
    <source>
        <dbReference type="ARBA" id="ARBA00022723"/>
    </source>
</evidence>
<evidence type="ECO:0008006" key="12">
    <source>
        <dbReference type="Google" id="ProtNLM"/>
    </source>
</evidence>
<keyword evidence="9" id="KW-0472">Membrane</keyword>
<comment type="caution">
    <text evidence="10">The sequence shown here is derived from an EMBL/GenBank/DDBJ whole genome shotgun (WGS) entry which is preliminary data.</text>
</comment>
<dbReference type="GO" id="GO:0005506">
    <property type="term" value="F:iron ion binding"/>
    <property type="evidence" value="ECO:0007669"/>
    <property type="project" value="InterPro"/>
</dbReference>
<proteinExistence type="inferred from homology"/>
<comment type="cofactor">
    <cofactor evidence="7">
        <name>heme</name>
        <dbReference type="ChEBI" id="CHEBI:30413"/>
    </cofactor>
</comment>
<dbReference type="InterPro" id="IPR002401">
    <property type="entry name" value="Cyt_P450_E_grp-I"/>
</dbReference>
<dbReference type="Pfam" id="PF00067">
    <property type="entry name" value="p450"/>
    <property type="match status" value="1"/>
</dbReference>
<dbReference type="PANTHER" id="PTHR47947">
    <property type="entry name" value="CYTOCHROME P450 82C3-RELATED"/>
    <property type="match status" value="1"/>
</dbReference>
<keyword evidence="9" id="KW-0812">Transmembrane</keyword>
<dbReference type="Proteomes" id="UP000811246">
    <property type="component" value="Chromosome 15"/>
</dbReference>
<dbReference type="GO" id="GO:0016705">
    <property type="term" value="F:oxidoreductase activity, acting on paired donors, with incorporation or reduction of molecular oxygen"/>
    <property type="evidence" value="ECO:0007669"/>
    <property type="project" value="InterPro"/>
</dbReference>
<keyword evidence="9" id="KW-1133">Transmembrane helix</keyword>
<dbReference type="GO" id="GO:0020037">
    <property type="term" value="F:heme binding"/>
    <property type="evidence" value="ECO:0007669"/>
    <property type="project" value="InterPro"/>
</dbReference>
<evidence type="ECO:0000313" key="11">
    <source>
        <dbReference type="Proteomes" id="UP000811246"/>
    </source>
</evidence>
<dbReference type="EMBL" id="CM031839">
    <property type="protein sequence ID" value="KAG6674556.1"/>
    <property type="molecule type" value="Genomic_DNA"/>
</dbReference>
<dbReference type="InterPro" id="IPR001128">
    <property type="entry name" value="Cyt_P450"/>
</dbReference>
<sequence>MENLHYYGAFLLSIIFIIITKLVYKRHSPNSPPGPFSLPIIGHFHLLKQPLYQTLETLSFQYGPVLSLKFGSQPVVVVSSPSAVEECFTKNDIIFANRPRSMAGDILTYNLTAPAWAPYGHLWRNLRRILNIEVFSKNSLQKFSHIREQQVYSLVRLVFKVSNGSEPQKVECKYFFSLLTFNVIMMMLTGEPCVGEEAASTDLGKQQLKDVKGILFAFLGMNICDYIPILRWVGYKGLEKNMVRLRWKRDKFLCHMIEEIEQIKNSPLNTKKGTLIETLLSLHESESEFNSDDIIKSIVLMMFAAGTDTTVTTMEWAMTLLLNHPEVLQKVKAEIDNQVGHGRLLNDSDLANLPYLRCVISETLRLYPPTPLLLPHFSKEDCTVGGYTIPQGTMLLANAWTVHRDPKLWEDPKSFKPERFDGFNGDRDAFKYFPFGNGRRSCPGAGMANRLSSLALGALIQCFDWERPDKEMVDMTPAAGFLLAKAKPLEALCSPCNSMIKILSQL</sequence>
<dbReference type="PRINTS" id="PR00385">
    <property type="entry name" value="P450"/>
</dbReference>
<evidence type="ECO:0000256" key="7">
    <source>
        <dbReference type="PIRSR" id="PIRSR602401-1"/>
    </source>
</evidence>
<keyword evidence="6 8" id="KW-0503">Monooxygenase</keyword>
<dbReference type="InterPro" id="IPR036396">
    <property type="entry name" value="Cyt_P450_sf"/>
</dbReference>
<reference evidence="10" key="1">
    <citation type="submission" date="2021-01" db="EMBL/GenBank/DDBJ databases">
        <authorList>
            <person name="Lovell J.T."/>
            <person name="Bentley N."/>
            <person name="Bhattarai G."/>
            <person name="Jenkins J.W."/>
            <person name="Sreedasyam A."/>
            <person name="Alarcon Y."/>
            <person name="Bock C."/>
            <person name="Boston L."/>
            <person name="Carlson J."/>
            <person name="Cervantes K."/>
            <person name="Clermont K."/>
            <person name="Krom N."/>
            <person name="Kubenka K."/>
            <person name="Mamidi S."/>
            <person name="Mattison C."/>
            <person name="Monteros M."/>
            <person name="Pisani C."/>
            <person name="Plott C."/>
            <person name="Rajasekar S."/>
            <person name="Rhein H.S."/>
            <person name="Rohla C."/>
            <person name="Song M."/>
            <person name="Hilaire R.S."/>
            <person name="Shu S."/>
            <person name="Wells L."/>
            <person name="Wang X."/>
            <person name="Webber J."/>
            <person name="Heerema R.J."/>
            <person name="Klein P."/>
            <person name="Conner P."/>
            <person name="Grauke L."/>
            <person name="Grimwood J."/>
            <person name="Schmutz J."/>
            <person name="Randall J.J."/>
        </authorList>
    </citation>
    <scope>NUCLEOTIDE SEQUENCE</scope>
    <source>
        <tissue evidence="10">Leaf</tissue>
    </source>
</reference>
<evidence type="ECO:0000313" key="10">
    <source>
        <dbReference type="EMBL" id="KAG6674556.1"/>
    </source>
</evidence>
<dbReference type="PANTHER" id="PTHR47947:SF13">
    <property type="entry name" value="CYTOCHROME P450, FAMILY 81, SUBFAMILY K, POLYPEPTIDE 1-RELATED"/>
    <property type="match status" value="1"/>
</dbReference>
<name>A0A922A9H4_CARIL</name>